<name>A0A9D1LDQ8_9BURK</name>
<dbReference type="Proteomes" id="UP000824083">
    <property type="component" value="Unassembled WGS sequence"/>
</dbReference>
<dbReference type="AlphaFoldDB" id="A0A9D1LDQ8"/>
<dbReference type="Pfam" id="PF02472">
    <property type="entry name" value="ExbD"/>
    <property type="match status" value="1"/>
</dbReference>
<evidence type="ECO:0000256" key="8">
    <source>
        <dbReference type="SAM" id="Phobius"/>
    </source>
</evidence>
<comment type="similarity">
    <text evidence="2 7">Belongs to the ExbD/TolR family.</text>
</comment>
<dbReference type="EMBL" id="DVMY01000023">
    <property type="protein sequence ID" value="HIU36853.1"/>
    <property type="molecule type" value="Genomic_DNA"/>
</dbReference>
<organism evidence="9 10">
    <name type="scientific">Candidatus Aphodousia faecigallinarum</name>
    <dbReference type="NCBI Taxonomy" id="2840677"/>
    <lineage>
        <taxon>Bacteria</taxon>
        <taxon>Pseudomonadati</taxon>
        <taxon>Pseudomonadota</taxon>
        <taxon>Betaproteobacteria</taxon>
        <taxon>Burkholderiales</taxon>
        <taxon>Sutterellaceae</taxon>
        <taxon>Sutterellaceae incertae sedis</taxon>
        <taxon>Candidatus Aphodousia</taxon>
    </lineage>
</organism>
<dbReference type="InterPro" id="IPR003400">
    <property type="entry name" value="ExbD"/>
</dbReference>
<dbReference type="GO" id="GO:0015031">
    <property type="term" value="P:protein transport"/>
    <property type="evidence" value="ECO:0007669"/>
    <property type="project" value="UniProtKB-KW"/>
</dbReference>
<evidence type="ECO:0000256" key="7">
    <source>
        <dbReference type="RuleBase" id="RU003879"/>
    </source>
</evidence>
<proteinExistence type="inferred from homology"/>
<dbReference type="Gene3D" id="3.30.420.270">
    <property type="match status" value="1"/>
</dbReference>
<dbReference type="GO" id="GO:0022857">
    <property type="term" value="F:transmembrane transporter activity"/>
    <property type="evidence" value="ECO:0007669"/>
    <property type="project" value="InterPro"/>
</dbReference>
<evidence type="ECO:0000256" key="1">
    <source>
        <dbReference type="ARBA" id="ARBA00004162"/>
    </source>
</evidence>
<keyword evidence="7" id="KW-0653">Protein transport</keyword>
<evidence type="ECO:0000256" key="3">
    <source>
        <dbReference type="ARBA" id="ARBA00022475"/>
    </source>
</evidence>
<keyword evidence="7" id="KW-0813">Transport</keyword>
<evidence type="ECO:0000256" key="6">
    <source>
        <dbReference type="ARBA" id="ARBA00023136"/>
    </source>
</evidence>
<evidence type="ECO:0000313" key="10">
    <source>
        <dbReference type="Proteomes" id="UP000824083"/>
    </source>
</evidence>
<evidence type="ECO:0000256" key="5">
    <source>
        <dbReference type="ARBA" id="ARBA00022989"/>
    </source>
</evidence>
<comment type="subcellular location">
    <subcellularLocation>
        <location evidence="1">Cell membrane</location>
        <topology evidence="1">Single-pass membrane protein</topology>
    </subcellularLocation>
    <subcellularLocation>
        <location evidence="7">Cell membrane</location>
        <topology evidence="7">Single-pass type II membrane protein</topology>
    </subcellularLocation>
</comment>
<dbReference type="PANTHER" id="PTHR30558:SF7">
    <property type="entry name" value="TOL-PAL SYSTEM PROTEIN TOLR"/>
    <property type="match status" value="1"/>
</dbReference>
<keyword evidence="3" id="KW-1003">Cell membrane</keyword>
<dbReference type="PANTHER" id="PTHR30558">
    <property type="entry name" value="EXBD MEMBRANE COMPONENT OF PMF-DRIVEN MACROMOLECULE IMPORT SYSTEM"/>
    <property type="match status" value="1"/>
</dbReference>
<evidence type="ECO:0000256" key="2">
    <source>
        <dbReference type="ARBA" id="ARBA00005811"/>
    </source>
</evidence>
<dbReference type="GO" id="GO:0005886">
    <property type="term" value="C:plasma membrane"/>
    <property type="evidence" value="ECO:0007669"/>
    <property type="project" value="UniProtKB-SubCell"/>
</dbReference>
<evidence type="ECO:0000313" key="9">
    <source>
        <dbReference type="EMBL" id="HIU36853.1"/>
    </source>
</evidence>
<keyword evidence="4 7" id="KW-0812">Transmembrane</keyword>
<reference evidence="9" key="2">
    <citation type="journal article" date="2021" name="PeerJ">
        <title>Extensive microbial diversity within the chicken gut microbiome revealed by metagenomics and culture.</title>
        <authorList>
            <person name="Gilroy R."/>
            <person name="Ravi A."/>
            <person name="Getino M."/>
            <person name="Pursley I."/>
            <person name="Horton D.L."/>
            <person name="Alikhan N.F."/>
            <person name="Baker D."/>
            <person name="Gharbi K."/>
            <person name="Hall N."/>
            <person name="Watson M."/>
            <person name="Adriaenssens E.M."/>
            <person name="Foster-Nyarko E."/>
            <person name="Jarju S."/>
            <person name="Secka A."/>
            <person name="Antonio M."/>
            <person name="Oren A."/>
            <person name="Chaudhuri R.R."/>
            <person name="La Ragione R."/>
            <person name="Hildebrand F."/>
            <person name="Pallen M.J."/>
        </authorList>
    </citation>
    <scope>NUCLEOTIDE SEQUENCE</scope>
    <source>
        <strain evidence="9">7463</strain>
    </source>
</reference>
<protein>
    <submittedName>
        <fullName evidence="9">Biopolymer transporter ExbD</fullName>
    </submittedName>
</protein>
<comment type="caution">
    <text evidence="9">The sequence shown here is derived from an EMBL/GenBank/DDBJ whole genome shotgun (WGS) entry which is preliminary data.</text>
</comment>
<keyword evidence="6 8" id="KW-0472">Membrane</keyword>
<feature type="transmembrane region" description="Helical" evidence="8">
    <location>
        <begin position="20"/>
        <end position="41"/>
    </location>
</feature>
<keyword evidence="5 8" id="KW-1133">Transmembrane helix</keyword>
<accession>A0A9D1LDQ8</accession>
<sequence>MEGLRSSRRSSRRLMAEINVVPYIDVMLVLVVILMVAAPFVNPSLVNLPSVKKAEKAPETVVEVIVHPTGALSVRKGKDLLAVDMPGLIATVKKAQEGKADIPVVIAADKVVQYEQVVNVMKQLQAADIARVGLSLKVEK</sequence>
<evidence type="ECO:0000256" key="4">
    <source>
        <dbReference type="ARBA" id="ARBA00022692"/>
    </source>
</evidence>
<reference evidence="9" key="1">
    <citation type="submission" date="2020-10" db="EMBL/GenBank/DDBJ databases">
        <authorList>
            <person name="Gilroy R."/>
        </authorList>
    </citation>
    <scope>NUCLEOTIDE SEQUENCE</scope>
    <source>
        <strain evidence="9">7463</strain>
    </source>
</reference>
<gene>
    <name evidence="9" type="ORF">IAC56_01025</name>
</gene>